<feature type="domain" description="MrpA C-terminal/MbhE" evidence="2">
    <location>
        <begin position="2"/>
        <end position="86"/>
    </location>
</feature>
<dbReference type="Proteomes" id="UP000001661">
    <property type="component" value="Chromosome"/>
</dbReference>
<keyword evidence="1" id="KW-0472">Membrane</keyword>
<dbReference type="PANTHER" id="PTHR43373:SF1">
    <property type="entry name" value="NA(+)_H(+) ANTIPORTER SUBUNIT A"/>
    <property type="match status" value="1"/>
</dbReference>
<evidence type="ECO:0000313" key="3">
    <source>
        <dbReference type="EMBL" id="ADL12624.1"/>
    </source>
</evidence>
<name>D9QQ33_ACEAZ</name>
<dbReference type="InterPro" id="IPR046806">
    <property type="entry name" value="MrpA_C/MbhE"/>
</dbReference>
<gene>
    <name evidence="3" type="ordered locus">Acear_1101</name>
</gene>
<accession>D9QQ33</accession>
<dbReference type="HOGENOM" id="CLU_171166_0_0_9"/>
<dbReference type="EMBL" id="CP002105">
    <property type="protein sequence ID" value="ADL12624.1"/>
    <property type="molecule type" value="Genomic_DNA"/>
</dbReference>
<evidence type="ECO:0000256" key="1">
    <source>
        <dbReference type="SAM" id="Phobius"/>
    </source>
</evidence>
<evidence type="ECO:0000259" key="2">
    <source>
        <dbReference type="Pfam" id="PF20501"/>
    </source>
</evidence>
<keyword evidence="4" id="KW-1185">Reference proteome</keyword>
<keyword evidence="1" id="KW-0812">Transmembrane</keyword>
<feature type="transmembrane region" description="Helical" evidence="1">
    <location>
        <begin position="69"/>
        <end position="88"/>
    </location>
</feature>
<protein>
    <recommendedName>
        <fullName evidence="2">MrpA C-terminal/MbhE domain-containing protein</fullName>
    </recommendedName>
</protein>
<dbReference type="eggNOG" id="COG2111">
    <property type="taxonomic scope" value="Bacteria"/>
</dbReference>
<organism evidence="3 4">
    <name type="scientific">Acetohalobium arabaticum (strain ATCC 49924 / DSM 5501 / Z-7288)</name>
    <dbReference type="NCBI Taxonomy" id="574087"/>
    <lineage>
        <taxon>Bacteria</taxon>
        <taxon>Bacillati</taxon>
        <taxon>Bacillota</taxon>
        <taxon>Clostridia</taxon>
        <taxon>Halanaerobiales</taxon>
        <taxon>Halobacteroidaceae</taxon>
        <taxon>Acetohalobium</taxon>
    </lineage>
</organism>
<dbReference type="AlphaFoldDB" id="D9QQ33"/>
<keyword evidence="1" id="KW-1133">Transmembrane helix</keyword>
<dbReference type="KEGG" id="aar:Acear_1101"/>
<dbReference type="PANTHER" id="PTHR43373">
    <property type="entry name" value="NA(+)/H(+) ANTIPORTER SUBUNIT"/>
    <property type="match status" value="1"/>
</dbReference>
<dbReference type="Pfam" id="PF20501">
    <property type="entry name" value="MbhE"/>
    <property type="match status" value="1"/>
</dbReference>
<reference evidence="3 4" key="1">
    <citation type="journal article" date="2010" name="Stand. Genomic Sci.">
        <title>Complete genome sequence of Acetohalobium arabaticum type strain (Z-7288).</title>
        <authorList>
            <person name="Sikorski J."/>
            <person name="Lapidus A."/>
            <person name="Chertkov O."/>
            <person name="Lucas S."/>
            <person name="Copeland A."/>
            <person name="Glavina Del Rio T."/>
            <person name="Nolan M."/>
            <person name="Tice H."/>
            <person name="Cheng J.F."/>
            <person name="Han C."/>
            <person name="Brambilla E."/>
            <person name="Pitluck S."/>
            <person name="Liolios K."/>
            <person name="Ivanova N."/>
            <person name="Mavromatis K."/>
            <person name="Mikhailova N."/>
            <person name="Pati A."/>
            <person name="Bruce D."/>
            <person name="Detter C."/>
            <person name="Tapia R."/>
            <person name="Goodwin L."/>
            <person name="Chen A."/>
            <person name="Palaniappan K."/>
            <person name="Land M."/>
            <person name="Hauser L."/>
            <person name="Chang Y.J."/>
            <person name="Jeffries C.D."/>
            <person name="Rohde M."/>
            <person name="Goker M."/>
            <person name="Spring S."/>
            <person name="Woyke T."/>
            <person name="Bristow J."/>
            <person name="Eisen J.A."/>
            <person name="Markowitz V."/>
            <person name="Hugenholtz P."/>
            <person name="Kyrpides N.C."/>
            <person name="Klenk H.P."/>
        </authorList>
    </citation>
    <scope>NUCLEOTIDE SEQUENCE [LARGE SCALE GENOMIC DNA]</scope>
    <source>
        <strain evidence="4">ATCC 49924 / DSM 5501 / Z-7288</strain>
    </source>
</reference>
<evidence type="ECO:0000313" key="4">
    <source>
        <dbReference type="Proteomes" id="UP000001661"/>
    </source>
</evidence>
<sequence length="100" mass="11111">MRKVIVFLIILALGFTVAVIVSDMPTFGSKMVPSNNQVSQHYIKNSVEETKSHNIVGAILVDYRAYDTLIEIIVLFTTSVIVSSLFIIQNSDNSASQNKY</sequence>
<dbReference type="STRING" id="574087.Acear_1101"/>
<dbReference type="InterPro" id="IPR050616">
    <property type="entry name" value="CPA3_Na-H_Antiporter_A"/>
</dbReference>
<proteinExistence type="predicted"/>